<evidence type="ECO:0000259" key="6">
    <source>
        <dbReference type="Pfam" id="PF00496"/>
    </source>
</evidence>
<dbReference type="InterPro" id="IPR030678">
    <property type="entry name" value="Peptide/Ni-bd"/>
</dbReference>
<keyword evidence="2" id="KW-0813">Transport</keyword>
<dbReference type="GO" id="GO:1904680">
    <property type="term" value="F:peptide transmembrane transporter activity"/>
    <property type="evidence" value="ECO:0007669"/>
    <property type="project" value="TreeGrafter"/>
</dbReference>
<dbReference type="CDD" id="cd08503">
    <property type="entry name" value="PBP2_NikA_DppA_OppA_like_17"/>
    <property type="match status" value="1"/>
</dbReference>
<evidence type="ECO:0000313" key="7">
    <source>
        <dbReference type="EMBL" id="NDL55511.1"/>
    </source>
</evidence>
<evidence type="ECO:0000256" key="5">
    <source>
        <dbReference type="SAM" id="SignalP"/>
    </source>
</evidence>
<accession>A0A7K3LWX1</accession>
<protein>
    <submittedName>
        <fullName evidence="7">Peptide ABC transporter substrate-binding protein</fullName>
    </submittedName>
</protein>
<evidence type="ECO:0000256" key="1">
    <source>
        <dbReference type="ARBA" id="ARBA00005695"/>
    </source>
</evidence>
<evidence type="ECO:0000256" key="3">
    <source>
        <dbReference type="ARBA" id="ARBA00022729"/>
    </source>
</evidence>
<evidence type="ECO:0000313" key="8">
    <source>
        <dbReference type="Proteomes" id="UP000460435"/>
    </source>
</evidence>
<dbReference type="PANTHER" id="PTHR30290:SF9">
    <property type="entry name" value="OLIGOPEPTIDE-BINDING PROTEIN APPA"/>
    <property type="match status" value="1"/>
</dbReference>
<dbReference type="PROSITE" id="PS51318">
    <property type="entry name" value="TAT"/>
    <property type="match status" value="1"/>
</dbReference>
<feature type="signal peptide" evidence="5">
    <location>
        <begin position="1"/>
        <end position="42"/>
    </location>
</feature>
<dbReference type="InterPro" id="IPR006311">
    <property type="entry name" value="TAT_signal"/>
</dbReference>
<keyword evidence="3 5" id="KW-0732">Signal</keyword>
<dbReference type="InterPro" id="IPR000914">
    <property type="entry name" value="SBP_5_dom"/>
</dbReference>
<dbReference type="GO" id="GO:0042597">
    <property type="term" value="C:periplasmic space"/>
    <property type="evidence" value="ECO:0007669"/>
    <property type="project" value="UniProtKB-ARBA"/>
</dbReference>
<dbReference type="SUPFAM" id="SSF53850">
    <property type="entry name" value="Periplasmic binding protein-like II"/>
    <property type="match status" value="1"/>
</dbReference>
<dbReference type="Pfam" id="PF00496">
    <property type="entry name" value="SBP_bac_5"/>
    <property type="match status" value="1"/>
</dbReference>
<keyword evidence="8" id="KW-1185">Reference proteome</keyword>
<comment type="similarity">
    <text evidence="1">Belongs to the bacterial solute-binding protein 5 family.</text>
</comment>
<dbReference type="RefSeq" id="WP_162448224.1">
    <property type="nucleotide sequence ID" value="NZ_WLZY01000001.1"/>
</dbReference>
<reference evidence="7 8" key="1">
    <citation type="submission" date="2019-11" db="EMBL/GenBank/DDBJ databases">
        <authorList>
            <person name="Li X.-J."/>
            <person name="Feng X.-M."/>
        </authorList>
    </citation>
    <scope>NUCLEOTIDE SEQUENCE [LARGE SCALE GENOMIC DNA]</scope>
    <source>
        <strain evidence="7 8">XMNu-373</strain>
    </source>
</reference>
<organism evidence="7 8">
    <name type="scientific">Phytoactinopolyspora mesophila</name>
    <dbReference type="NCBI Taxonomy" id="2650750"/>
    <lineage>
        <taxon>Bacteria</taxon>
        <taxon>Bacillati</taxon>
        <taxon>Actinomycetota</taxon>
        <taxon>Actinomycetes</taxon>
        <taxon>Jiangellales</taxon>
        <taxon>Jiangellaceae</taxon>
        <taxon>Phytoactinopolyspora</taxon>
    </lineage>
</organism>
<dbReference type="EMBL" id="WLZY01000001">
    <property type="protein sequence ID" value="NDL55511.1"/>
    <property type="molecule type" value="Genomic_DNA"/>
</dbReference>
<dbReference type="AlphaFoldDB" id="A0A7K3LWX1"/>
<gene>
    <name evidence="7" type="ORF">F7O44_00335</name>
</gene>
<name>A0A7K3LWX1_9ACTN</name>
<dbReference type="InterPro" id="IPR039424">
    <property type="entry name" value="SBP_5"/>
</dbReference>
<evidence type="ECO:0000256" key="4">
    <source>
        <dbReference type="SAM" id="MobiDB-lite"/>
    </source>
</evidence>
<dbReference type="GO" id="GO:0043190">
    <property type="term" value="C:ATP-binding cassette (ABC) transporter complex"/>
    <property type="evidence" value="ECO:0007669"/>
    <property type="project" value="InterPro"/>
</dbReference>
<evidence type="ECO:0000256" key="2">
    <source>
        <dbReference type="ARBA" id="ARBA00022448"/>
    </source>
</evidence>
<feature type="chain" id="PRO_5029641520" evidence="5">
    <location>
        <begin position="43"/>
        <end position="540"/>
    </location>
</feature>
<dbReference type="GO" id="GO:0015833">
    <property type="term" value="P:peptide transport"/>
    <property type="evidence" value="ECO:0007669"/>
    <property type="project" value="TreeGrafter"/>
</dbReference>
<proteinExistence type="inferred from homology"/>
<feature type="domain" description="Solute-binding protein family 5" evidence="6">
    <location>
        <begin position="115"/>
        <end position="443"/>
    </location>
</feature>
<dbReference type="Gene3D" id="3.10.105.10">
    <property type="entry name" value="Dipeptide-binding Protein, Domain 3"/>
    <property type="match status" value="1"/>
</dbReference>
<dbReference type="Gene3D" id="3.40.190.10">
    <property type="entry name" value="Periplasmic binding protein-like II"/>
    <property type="match status" value="1"/>
</dbReference>
<comment type="caution">
    <text evidence="7">The sequence shown here is derived from an EMBL/GenBank/DDBJ whole genome shotgun (WGS) entry which is preliminary data.</text>
</comment>
<sequence length="540" mass="58443">MNVTPDHRDDVYQTGLRATNRALTRRQALLGGAAVAMSAALAACGSSNSSGTTSAGETAGAAASPSRGGRIRAAFAGGGAQETLDPHRANLFLEGSRSKMIFEKLADYGDDMAAVPRLAEEWSHNDELTEWTVKLRQATFHDGSPVTADDVLYSYARIVDPDEGFRARANLEMLDIAKSAAVDERTVRLVLSRPYAEFPNSMAAFGAFIVPSGAEEFADPIGSGPFRFEEWTPGSSLGLVSFDDYWEGRPYIDELEYLITNEETARINALLGGQVEYAHDISPASGQSHQDRDGVIFINLPNSGMNGFVMKVDRAPFDDPDVRRALFLLTNRQELVDAAIGGAGTIGNDLFGQGYEYYADHIPQRELDLDEATRLIEKAGASGAEITIDTADVGTGMVASASVFADQMRAAGLNVTVNNRDGGTYWSDILTEGHLATFRSGGMPIESHISQRLLSTSSTNATRWQRPEFDARYQEAISTADAGIRAEIYHELQETLHEEGGLAVWGFADWIVATGSKVHGVQPSPANSLDWARFDKVWVA</sequence>
<dbReference type="PANTHER" id="PTHR30290">
    <property type="entry name" value="PERIPLASMIC BINDING COMPONENT OF ABC TRANSPORTER"/>
    <property type="match status" value="1"/>
</dbReference>
<dbReference type="Proteomes" id="UP000460435">
    <property type="component" value="Unassembled WGS sequence"/>
</dbReference>
<dbReference type="PIRSF" id="PIRSF002741">
    <property type="entry name" value="MppA"/>
    <property type="match status" value="1"/>
</dbReference>
<feature type="region of interest" description="Disordered" evidence="4">
    <location>
        <begin position="46"/>
        <end position="67"/>
    </location>
</feature>